<gene>
    <name evidence="2" type="ORF">SAMN03159343_1378</name>
</gene>
<dbReference type="AlphaFoldDB" id="A0A1G4XSN2"/>
<dbReference type="Pfam" id="PF21863">
    <property type="entry name" value="HTH_67"/>
    <property type="match status" value="1"/>
</dbReference>
<dbReference type="EMBL" id="FMUH01000002">
    <property type="protein sequence ID" value="SCX44226.1"/>
    <property type="molecule type" value="Genomic_DNA"/>
</dbReference>
<dbReference type="OrthoDB" id="157052at2"/>
<proteinExistence type="predicted"/>
<organism evidence="2 3">
    <name type="scientific">Klenkia marina</name>
    <dbReference type="NCBI Taxonomy" id="1960309"/>
    <lineage>
        <taxon>Bacteria</taxon>
        <taxon>Bacillati</taxon>
        <taxon>Actinomycetota</taxon>
        <taxon>Actinomycetes</taxon>
        <taxon>Geodermatophilales</taxon>
        <taxon>Geodermatophilaceae</taxon>
        <taxon>Klenkia</taxon>
    </lineage>
</organism>
<evidence type="ECO:0000313" key="3">
    <source>
        <dbReference type="Proteomes" id="UP000198981"/>
    </source>
</evidence>
<dbReference type="InterPro" id="IPR054058">
    <property type="entry name" value="HTH_67"/>
</dbReference>
<keyword evidence="3" id="KW-1185">Reference proteome</keyword>
<dbReference type="Proteomes" id="UP000198981">
    <property type="component" value="Unassembled WGS sequence"/>
</dbReference>
<reference evidence="3" key="1">
    <citation type="submission" date="2016-10" db="EMBL/GenBank/DDBJ databases">
        <authorList>
            <person name="Varghese N."/>
            <person name="Submissions S."/>
        </authorList>
    </citation>
    <scope>NUCLEOTIDE SEQUENCE [LARGE SCALE GENOMIC DNA]</scope>
    <source>
        <strain evidence="3">DSM 45722</strain>
    </source>
</reference>
<evidence type="ECO:0008006" key="4">
    <source>
        <dbReference type="Google" id="ProtNLM"/>
    </source>
</evidence>
<dbReference type="NCBIfam" id="NF047719">
    <property type="entry name" value="SCO6745_fam_HTH"/>
    <property type="match status" value="1"/>
</dbReference>
<evidence type="ECO:0000313" key="2">
    <source>
        <dbReference type="EMBL" id="SCX44226.1"/>
    </source>
</evidence>
<dbReference type="RefSeq" id="WP_092801475.1">
    <property type="nucleotide sequence ID" value="NZ_FMUH01000002.1"/>
</dbReference>
<name>A0A1G4XSN2_9ACTN</name>
<sequence>MDHTELTAAFLAPPPPGRPAPRVPAGPARALRDAAEPLATINFWGRPAYAAVEALGLEFLTGYVWARAAPMGEPTAPVVVAAFGVFEPGLVTSLYDQARGTATRADVLAAREQGAVESLHELLGDVPTSEVETAVAQLRRATDVAVADVAGRPLVAGLASLAWPTDPWGQLWHAVTILREHRGDTHQAANVAAGLSGVQMNLVTEYWIGWEPRAYAGTRGWSPEVMDAADADLRERGWLADGELTAAGRAERDRIEQATDDAMDRVLAPIGTDLAALTAQLDGWSNRIVAAGAAPSDPYKRVSG</sequence>
<dbReference type="STRING" id="1960309.SAMN03159343_1378"/>
<protein>
    <recommendedName>
        <fullName evidence="4">SalK</fullName>
    </recommendedName>
</protein>
<feature type="compositionally biased region" description="Pro residues" evidence="1">
    <location>
        <begin position="12"/>
        <end position="24"/>
    </location>
</feature>
<feature type="region of interest" description="Disordered" evidence="1">
    <location>
        <begin position="1"/>
        <end position="26"/>
    </location>
</feature>
<evidence type="ECO:0000256" key="1">
    <source>
        <dbReference type="SAM" id="MobiDB-lite"/>
    </source>
</evidence>
<accession>A0A1G4XSN2</accession>